<reference evidence="1" key="1">
    <citation type="submission" date="2020-09" db="EMBL/GenBank/DDBJ databases">
        <title>Desulfogranum mesoprofundum gen. nov., sp. nov., a novel mesophilic, sulfate-reducing chemolithoautotroph isolated from a deep-sea hydrothermal vent chimney in the Suiyo Seamount.</title>
        <authorList>
            <person name="Hashimoto Y."/>
            <person name="Nakagawa S."/>
        </authorList>
    </citation>
    <scope>NUCLEOTIDE SEQUENCE</scope>
    <source>
        <strain evidence="1">KT2</strain>
    </source>
</reference>
<dbReference type="Proteomes" id="UP000826725">
    <property type="component" value="Chromosome"/>
</dbReference>
<evidence type="ECO:0000313" key="2">
    <source>
        <dbReference type="Proteomes" id="UP000826725"/>
    </source>
</evidence>
<organism evidence="1 2">
    <name type="scientific">Desulfomarina profundi</name>
    <dbReference type="NCBI Taxonomy" id="2772557"/>
    <lineage>
        <taxon>Bacteria</taxon>
        <taxon>Pseudomonadati</taxon>
        <taxon>Thermodesulfobacteriota</taxon>
        <taxon>Desulfobulbia</taxon>
        <taxon>Desulfobulbales</taxon>
        <taxon>Desulfobulbaceae</taxon>
        <taxon>Desulfomarina</taxon>
    </lineage>
</organism>
<evidence type="ECO:0008006" key="3">
    <source>
        <dbReference type="Google" id="ProtNLM"/>
    </source>
</evidence>
<name>A0A8D5FSM6_9BACT</name>
<dbReference type="PANTHER" id="PTHR39662">
    <property type="entry name" value="DUF354 DOMAIN-CONTAINING PROTEIN-RELATED"/>
    <property type="match status" value="1"/>
</dbReference>
<dbReference type="PIRSF" id="PIRSF005357">
    <property type="entry name" value="UCP005357"/>
    <property type="match status" value="1"/>
</dbReference>
<dbReference type="PANTHER" id="PTHR39662:SF1">
    <property type="entry name" value="DUF354 DOMAIN-CONTAINING PROTEIN"/>
    <property type="match status" value="1"/>
</dbReference>
<evidence type="ECO:0000313" key="1">
    <source>
        <dbReference type="EMBL" id="BCL60656.1"/>
    </source>
</evidence>
<proteinExistence type="predicted"/>
<sequence length="348" mass="40194">MSYNKKVFLIDILHPAHVHFFRNVIMELKNLGHKVIITAREKEISIDLLEAYDLDYHLISRQRNGIMLFWEMIVRTFRLMVICRREKPDLLMGIMGPSIALAGFLLRIPRWIFYDTENAWMTNCFAYPLATRIYTPQCYLSKQRSNETRYPGYHELAYLHPNRFQIDKKIVEKYGIDPDAPYVIVRFVSWQASHDAGEKGLSIEQKVELVDHLEQFADVYISSESPLPENLSARRLNAAIEDIHHILACSRLVVGESATMASEAAVLGTKAIFISDTKRGYTLEQEKLYNLVGNFSCSQLKKVHSLIQEELSDPSSVEDRKKAHQRLLQDRIDVSSFILDEISEKITS</sequence>
<dbReference type="InterPro" id="IPR007152">
    <property type="entry name" value="DUF354"/>
</dbReference>
<dbReference type="AlphaFoldDB" id="A0A8D5FSM6"/>
<dbReference type="Pfam" id="PF04007">
    <property type="entry name" value="DUF354"/>
    <property type="match status" value="1"/>
</dbReference>
<protein>
    <recommendedName>
        <fullName evidence="3">DUF354 domain-containing protein</fullName>
    </recommendedName>
</protein>
<dbReference type="EMBL" id="AP024086">
    <property type="protein sequence ID" value="BCL60656.1"/>
    <property type="molecule type" value="Genomic_DNA"/>
</dbReference>
<dbReference type="KEGG" id="dbk:DGMP_13490"/>
<gene>
    <name evidence="1" type="ORF">DGMP_13490</name>
</gene>
<dbReference type="RefSeq" id="WP_228856761.1">
    <property type="nucleotide sequence ID" value="NZ_AP024086.1"/>
</dbReference>
<keyword evidence="2" id="KW-1185">Reference proteome</keyword>
<accession>A0A8D5FSM6</accession>